<comment type="caution">
    <text evidence="1">The sequence shown here is derived from an EMBL/GenBank/DDBJ whole genome shotgun (WGS) entry which is preliminary data.</text>
</comment>
<gene>
    <name evidence="1" type="ORF">F4557_001798</name>
</gene>
<dbReference type="EMBL" id="JACHMV010000001">
    <property type="protein sequence ID" value="MBB4773380.1"/>
    <property type="molecule type" value="Genomic_DNA"/>
</dbReference>
<dbReference type="RefSeq" id="WP_221480585.1">
    <property type="nucleotide sequence ID" value="NZ_BAAAHD010000027.1"/>
</dbReference>
<reference evidence="1 2" key="1">
    <citation type="submission" date="2020-08" db="EMBL/GenBank/DDBJ databases">
        <title>Sequencing the genomes of 1000 actinobacteria strains.</title>
        <authorList>
            <person name="Klenk H.-P."/>
        </authorList>
    </citation>
    <scope>NUCLEOTIDE SEQUENCE [LARGE SCALE GENOMIC DNA]</scope>
    <source>
        <strain evidence="1 2">DSM 44772</strain>
    </source>
</reference>
<sequence length="87" mass="9137">MSTGSTNPFLAGGAGGLAGQVRAVHTYPVREIYTIISAGRPTEVGLRGYPAVQTIIAAGADDQRGDDVLHRVFGDAVRGLEQLRRST</sequence>
<name>A0A7W7IAC6_9ACTN</name>
<evidence type="ECO:0000313" key="2">
    <source>
        <dbReference type="Proteomes" id="UP000549343"/>
    </source>
</evidence>
<proteinExistence type="predicted"/>
<accession>A0A7W7IAC6</accession>
<protein>
    <submittedName>
        <fullName evidence="1">Uncharacterized protein</fullName>
    </submittedName>
</protein>
<organism evidence="1 2">
    <name type="scientific">Actinomadura livida</name>
    <dbReference type="NCBI Taxonomy" id="79909"/>
    <lineage>
        <taxon>Bacteria</taxon>
        <taxon>Bacillati</taxon>
        <taxon>Actinomycetota</taxon>
        <taxon>Actinomycetes</taxon>
        <taxon>Streptosporangiales</taxon>
        <taxon>Thermomonosporaceae</taxon>
        <taxon>Actinomadura</taxon>
    </lineage>
</organism>
<dbReference type="Proteomes" id="UP000549343">
    <property type="component" value="Unassembled WGS sequence"/>
</dbReference>
<evidence type="ECO:0000313" key="1">
    <source>
        <dbReference type="EMBL" id="MBB4773380.1"/>
    </source>
</evidence>
<dbReference type="AlphaFoldDB" id="A0A7W7IAC6"/>